<protein>
    <submittedName>
        <fullName evidence="3">Uncharacterized protein</fullName>
    </submittedName>
</protein>
<feature type="compositionally biased region" description="Acidic residues" evidence="1">
    <location>
        <begin position="41"/>
        <end position="51"/>
    </location>
</feature>
<keyword evidence="4" id="KW-1185">Reference proteome</keyword>
<gene>
    <name evidence="3" type="ORF">CA12_07550</name>
</gene>
<feature type="compositionally biased region" description="Low complexity" evidence="1">
    <location>
        <begin position="70"/>
        <end position="81"/>
    </location>
</feature>
<keyword evidence="2" id="KW-0732">Signal</keyword>
<organism evidence="3 4">
    <name type="scientific">Alienimonas californiensis</name>
    <dbReference type="NCBI Taxonomy" id="2527989"/>
    <lineage>
        <taxon>Bacteria</taxon>
        <taxon>Pseudomonadati</taxon>
        <taxon>Planctomycetota</taxon>
        <taxon>Planctomycetia</taxon>
        <taxon>Planctomycetales</taxon>
        <taxon>Planctomycetaceae</taxon>
        <taxon>Alienimonas</taxon>
    </lineage>
</organism>
<evidence type="ECO:0000256" key="2">
    <source>
        <dbReference type="SAM" id="SignalP"/>
    </source>
</evidence>
<feature type="region of interest" description="Disordered" evidence="1">
    <location>
        <begin position="40"/>
        <end position="81"/>
    </location>
</feature>
<dbReference type="Proteomes" id="UP000318741">
    <property type="component" value="Chromosome"/>
</dbReference>
<proteinExistence type="predicted"/>
<feature type="chain" id="PRO_5022134665" evidence="2">
    <location>
        <begin position="36"/>
        <end position="81"/>
    </location>
</feature>
<evidence type="ECO:0000313" key="4">
    <source>
        <dbReference type="Proteomes" id="UP000318741"/>
    </source>
</evidence>
<accession>A0A517P5L8</accession>
<evidence type="ECO:0000256" key="1">
    <source>
        <dbReference type="SAM" id="MobiDB-lite"/>
    </source>
</evidence>
<dbReference type="EMBL" id="CP036265">
    <property type="protein sequence ID" value="QDT14677.1"/>
    <property type="molecule type" value="Genomic_DNA"/>
</dbReference>
<evidence type="ECO:0000313" key="3">
    <source>
        <dbReference type="EMBL" id="QDT14677.1"/>
    </source>
</evidence>
<dbReference type="AlphaFoldDB" id="A0A517P5L8"/>
<feature type="compositionally biased region" description="Pro residues" evidence="1">
    <location>
        <begin position="57"/>
        <end position="69"/>
    </location>
</feature>
<sequence precursor="true">MFNKLFARPSAASSPLRFGRAAGLSFLLFSAVGVAAGCSSDTDDMLVDPGEEGPPGSFAPPPDPNPLPGLGPNAKPGGKPT</sequence>
<name>A0A517P5L8_9PLAN</name>
<dbReference type="KEGG" id="acaf:CA12_07550"/>
<reference evidence="3 4" key="1">
    <citation type="submission" date="2019-02" db="EMBL/GenBank/DDBJ databases">
        <title>Deep-cultivation of Planctomycetes and their phenomic and genomic characterization uncovers novel biology.</title>
        <authorList>
            <person name="Wiegand S."/>
            <person name="Jogler M."/>
            <person name="Boedeker C."/>
            <person name="Pinto D."/>
            <person name="Vollmers J."/>
            <person name="Rivas-Marin E."/>
            <person name="Kohn T."/>
            <person name="Peeters S.H."/>
            <person name="Heuer A."/>
            <person name="Rast P."/>
            <person name="Oberbeckmann S."/>
            <person name="Bunk B."/>
            <person name="Jeske O."/>
            <person name="Meyerdierks A."/>
            <person name="Storesund J.E."/>
            <person name="Kallscheuer N."/>
            <person name="Luecker S."/>
            <person name="Lage O.M."/>
            <person name="Pohl T."/>
            <person name="Merkel B.J."/>
            <person name="Hornburger P."/>
            <person name="Mueller R.-W."/>
            <person name="Bruemmer F."/>
            <person name="Labrenz M."/>
            <person name="Spormann A.M."/>
            <person name="Op den Camp H."/>
            <person name="Overmann J."/>
            <person name="Amann R."/>
            <person name="Jetten M.S.M."/>
            <person name="Mascher T."/>
            <person name="Medema M.H."/>
            <person name="Devos D.P."/>
            <person name="Kaster A.-K."/>
            <person name="Ovreas L."/>
            <person name="Rohde M."/>
            <person name="Galperin M.Y."/>
            <person name="Jogler C."/>
        </authorList>
    </citation>
    <scope>NUCLEOTIDE SEQUENCE [LARGE SCALE GENOMIC DNA]</scope>
    <source>
        <strain evidence="3 4">CA12</strain>
    </source>
</reference>
<feature type="signal peptide" evidence="2">
    <location>
        <begin position="1"/>
        <end position="35"/>
    </location>
</feature>